<evidence type="ECO:0000256" key="2">
    <source>
        <dbReference type="SAM" id="SignalP"/>
    </source>
</evidence>
<dbReference type="EMBL" id="SPVF01000240">
    <property type="protein sequence ID" value="TFW14827.1"/>
    <property type="molecule type" value="Genomic_DNA"/>
</dbReference>
<keyword evidence="4" id="KW-1185">Reference proteome</keyword>
<protein>
    <recommendedName>
        <fullName evidence="5">DUF4148 domain-containing protein</fullName>
    </recommendedName>
</protein>
<feature type="compositionally biased region" description="Pro residues" evidence="1">
    <location>
        <begin position="67"/>
        <end position="76"/>
    </location>
</feature>
<dbReference type="AlphaFoldDB" id="A0A4Y9S011"/>
<proteinExistence type="predicted"/>
<feature type="signal peptide" evidence="2">
    <location>
        <begin position="1"/>
        <end position="23"/>
    </location>
</feature>
<dbReference type="Proteomes" id="UP000298438">
    <property type="component" value="Unassembled WGS sequence"/>
</dbReference>
<dbReference type="OrthoDB" id="9181795at2"/>
<comment type="caution">
    <text evidence="3">The sequence shown here is derived from an EMBL/GenBank/DDBJ whole genome shotgun (WGS) entry which is preliminary data.</text>
</comment>
<keyword evidence="2" id="KW-0732">Signal</keyword>
<dbReference type="RefSeq" id="WP_135208754.1">
    <property type="nucleotide sequence ID" value="NZ_SPVF01000240.1"/>
</dbReference>
<reference evidence="3 4" key="1">
    <citation type="submission" date="2019-03" db="EMBL/GenBank/DDBJ databases">
        <title>Draft Genome Sequence of Massilia arenosa sp. nov., a Novel Massilia Species Isolated from a Sandy-loam Maize Soil.</title>
        <authorList>
            <person name="Raths R."/>
            <person name="Peta V."/>
            <person name="Bucking H."/>
        </authorList>
    </citation>
    <scope>NUCLEOTIDE SEQUENCE [LARGE SCALE GENOMIC DNA]</scope>
    <source>
        <strain evidence="3 4">MC02</strain>
    </source>
</reference>
<feature type="chain" id="PRO_5021460371" description="DUF4148 domain-containing protein" evidence="2">
    <location>
        <begin position="24"/>
        <end position="145"/>
    </location>
</feature>
<sequence>MSPRHCAAMLFIAAAAWPLAAPAQSIHFGRLFTTPSERQRLDAVRMGGASAAGGQTAVTLPDATAAPAPPPPPPAPLTVNGVVRRSDGRTTVWINQSPQTGGDVKTAPGPRQPTVAVPLPNGGQAQAKPGQQVDPTTGAVHDATQ</sequence>
<evidence type="ECO:0000313" key="4">
    <source>
        <dbReference type="Proteomes" id="UP000298438"/>
    </source>
</evidence>
<name>A0A4Y9S011_9BURK</name>
<accession>A0A4Y9S011</accession>
<organism evidence="3 4">
    <name type="scientific">Zemynaea arenosa</name>
    <dbReference type="NCBI Taxonomy" id="2561931"/>
    <lineage>
        <taxon>Bacteria</taxon>
        <taxon>Pseudomonadati</taxon>
        <taxon>Pseudomonadota</taxon>
        <taxon>Betaproteobacteria</taxon>
        <taxon>Burkholderiales</taxon>
        <taxon>Oxalobacteraceae</taxon>
        <taxon>Telluria group</taxon>
        <taxon>Zemynaea</taxon>
    </lineage>
</organism>
<feature type="compositionally biased region" description="Low complexity" evidence="1">
    <location>
        <begin position="56"/>
        <end position="66"/>
    </location>
</feature>
<feature type="region of interest" description="Disordered" evidence="1">
    <location>
        <begin position="46"/>
        <end position="145"/>
    </location>
</feature>
<evidence type="ECO:0000313" key="3">
    <source>
        <dbReference type="EMBL" id="TFW14827.1"/>
    </source>
</evidence>
<evidence type="ECO:0008006" key="5">
    <source>
        <dbReference type="Google" id="ProtNLM"/>
    </source>
</evidence>
<gene>
    <name evidence="3" type="ORF">E4L96_18835</name>
</gene>
<evidence type="ECO:0000256" key="1">
    <source>
        <dbReference type="SAM" id="MobiDB-lite"/>
    </source>
</evidence>